<dbReference type="Proteomes" id="UP000176998">
    <property type="component" value="Unassembled WGS sequence"/>
</dbReference>
<dbReference type="PANTHER" id="PTHR11365:SF2">
    <property type="entry name" value="5-OXOPROLINASE"/>
    <property type="match status" value="1"/>
</dbReference>
<feature type="domain" description="Hydantoinase B/oxoprolinase" evidence="1">
    <location>
        <begin position="1"/>
        <end position="291"/>
    </location>
</feature>
<dbReference type="GO" id="GO:0005829">
    <property type="term" value="C:cytosol"/>
    <property type="evidence" value="ECO:0007669"/>
    <property type="project" value="TreeGrafter"/>
</dbReference>
<dbReference type="RefSeq" id="XP_022469043.1">
    <property type="nucleotide sequence ID" value="XM_022624442.1"/>
</dbReference>
<dbReference type="OrthoDB" id="4526330at2759"/>
<dbReference type="EMBL" id="MJBS01000167">
    <property type="protein sequence ID" value="OHE91871.1"/>
    <property type="molecule type" value="Genomic_DNA"/>
</dbReference>
<dbReference type="PANTHER" id="PTHR11365">
    <property type="entry name" value="5-OXOPROLINASE RELATED"/>
    <property type="match status" value="1"/>
</dbReference>
<dbReference type="InterPro" id="IPR045079">
    <property type="entry name" value="Oxoprolinase-like"/>
</dbReference>
<dbReference type="GO" id="GO:0017168">
    <property type="term" value="F:5-oxoprolinase (ATP-hydrolyzing) activity"/>
    <property type="evidence" value="ECO:0007669"/>
    <property type="project" value="TreeGrafter"/>
</dbReference>
<dbReference type="STRING" id="1209926.A0A1G4ARY6"/>
<dbReference type="GO" id="GO:0006749">
    <property type="term" value="P:glutathione metabolic process"/>
    <property type="evidence" value="ECO:0007669"/>
    <property type="project" value="TreeGrafter"/>
</dbReference>
<sequence length="401" mass="44280">MSYAAAYQADRWRHSLRLGDVLVSNHPVASGCHLPNMTVISPVIDEDTQQVLFWTASRAHHADISAASMSPHSEEIWQEGASFLSFTLVDGGRSNEEDLAGIMFKKPASYPRLVQDSIKEYGLLTVQVSAKYMLGIQDNAEKAAEDQMNDGSKLKFKICVDRNKDSAVFDLTGTSRETYGNLNAPRAITFSTIIYVSRSLVKEDTPLNQGCLAPINVIILPKLWASPSLGAATIGGNVEMSQGVTDVLLRAFQAAAASQGKCSNLTFEYEDEMVDGQAKPGFGYYETIAGGVEPPIWSLLRHRFLCILREFGIWRGLGGRGNYAGGDGCVRDMEFRRDLHVNMPSERRTMSAYGLAGGEPGALRENIWVRHDEYGTREIKLGGKNRSEMKKGTRIIINEFR</sequence>
<name>A0A1G4ARY6_9PEZI</name>
<keyword evidence="3" id="KW-1185">Reference proteome</keyword>
<feature type="domain" description="Hydantoinase B/oxoprolinase" evidence="1">
    <location>
        <begin position="302"/>
        <end position="398"/>
    </location>
</feature>
<accession>A0A1G4ARY6</accession>
<dbReference type="AlphaFoldDB" id="A0A1G4ARY6"/>
<protein>
    <submittedName>
        <fullName evidence="2">Hydantoinase B/oxoprolinase</fullName>
    </submittedName>
</protein>
<comment type="caution">
    <text evidence="2">The sequence shown here is derived from an EMBL/GenBank/DDBJ whole genome shotgun (WGS) entry which is preliminary data.</text>
</comment>
<evidence type="ECO:0000259" key="1">
    <source>
        <dbReference type="Pfam" id="PF02538"/>
    </source>
</evidence>
<evidence type="ECO:0000313" key="3">
    <source>
        <dbReference type="Proteomes" id="UP000176998"/>
    </source>
</evidence>
<reference evidence="2 3" key="1">
    <citation type="submission" date="2016-09" db="EMBL/GenBank/DDBJ databases">
        <authorList>
            <person name="Capua I."/>
            <person name="De Benedictis P."/>
            <person name="Joannis T."/>
            <person name="Lombin L.H."/>
            <person name="Cattoli G."/>
        </authorList>
    </citation>
    <scope>NUCLEOTIDE SEQUENCE [LARGE SCALE GENOMIC DNA]</scope>
    <source>
        <strain evidence="2 3">IMI 309357</strain>
    </source>
</reference>
<dbReference type="Pfam" id="PF02538">
    <property type="entry name" value="Hydantoinase_B"/>
    <property type="match status" value="2"/>
</dbReference>
<proteinExistence type="predicted"/>
<dbReference type="GeneID" id="34565952"/>
<organism evidence="2 3">
    <name type="scientific">Colletotrichum orchidophilum</name>
    <dbReference type="NCBI Taxonomy" id="1209926"/>
    <lineage>
        <taxon>Eukaryota</taxon>
        <taxon>Fungi</taxon>
        <taxon>Dikarya</taxon>
        <taxon>Ascomycota</taxon>
        <taxon>Pezizomycotina</taxon>
        <taxon>Sordariomycetes</taxon>
        <taxon>Hypocreomycetidae</taxon>
        <taxon>Glomerellales</taxon>
        <taxon>Glomerellaceae</taxon>
        <taxon>Colletotrichum</taxon>
    </lineage>
</organism>
<dbReference type="InterPro" id="IPR003692">
    <property type="entry name" value="Hydantoinase_B"/>
</dbReference>
<evidence type="ECO:0000313" key="2">
    <source>
        <dbReference type="EMBL" id="OHE91871.1"/>
    </source>
</evidence>
<gene>
    <name evidence="2" type="ORF">CORC01_12824</name>
</gene>